<dbReference type="EMBL" id="KZ502273">
    <property type="protein sequence ID" value="PKU81227.1"/>
    <property type="molecule type" value="Genomic_DNA"/>
</dbReference>
<sequence length="70" mass="7832">MEYQRQPFGKKGKPLPRRGQVKARIFGSLVRSIIPSSSNNQRRERRTPEACSTMLTPGTSGYTSDECSEA</sequence>
<name>A0A2I0X011_9ASPA</name>
<reference evidence="2 3" key="2">
    <citation type="journal article" date="2017" name="Nature">
        <title>The Apostasia genome and the evolution of orchids.</title>
        <authorList>
            <person name="Zhang G.Q."/>
            <person name="Liu K.W."/>
            <person name="Li Z."/>
            <person name="Lohaus R."/>
            <person name="Hsiao Y.Y."/>
            <person name="Niu S.C."/>
            <person name="Wang J.Y."/>
            <person name="Lin Y.C."/>
            <person name="Xu Q."/>
            <person name="Chen L.J."/>
            <person name="Yoshida K."/>
            <person name="Fujiwara S."/>
            <person name="Wang Z.W."/>
            <person name="Zhang Y.Q."/>
            <person name="Mitsuda N."/>
            <person name="Wang M."/>
            <person name="Liu G.H."/>
            <person name="Pecoraro L."/>
            <person name="Huang H.X."/>
            <person name="Xiao X.J."/>
            <person name="Lin M."/>
            <person name="Wu X.Y."/>
            <person name="Wu W.L."/>
            <person name="Chen Y.Y."/>
            <person name="Chang S.B."/>
            <person name="Sakamoto S."/>
            <person name="Ohme-Takagi M."/>
            <person name="Yagi M."/>
            <person name="Zeng S.J."/>
            <person name="Shen C.Y."/>
            <person name="Yeh C.M."/>
            <person name="Luo Y.B."/>
            <person name="Tsai W.C."/>
            <person name="Van de Peer Y."/>
            <person name="Liu Z.J."/>
        </authorList>
    </citation>
    <scope>NUCLEOTIDE SEQUENCE [LARGE SCALE GENOMIC DNA]</scope>
    <source>
        <tissue evidence="2">The whole plant</tissue>
    </source>
</reference>
<feature type="region of interest" description="Disordered" evidence="1">
    <location>
        <begin position="34"/>
        <end position="70"/>
    </location>
</feature>
<evidence type="ECO:0000313" key="2">
    <source>
        <dbReference type="EMBL" id="PKU81227.1"/>
    </source>
</evidence>
<keyword evidence="3" id="KW-1185">Reference proteome</keyword>
<gene>
    <name evidence="2" type="ORF">MA16_Dca026650</name>
</gene>
<dbReference type="AlphaFoldDB" id="A0A2I0X011"/>
<evidence type="ECO:0000256" key="1">
    <source>
        <dbReference type="SAM" id="MobiDB-lite"/>
    </source>
</evidence>
<reference evidence="2 3" key="1">
    <citation type="journal article" date="2016" name="Sci. Rep.">
        <title>The Dendrobium catenatum Lindl. genome sequence provides insights into polysaccharide synthase, floral development and adaptive evolution.</title>
        <authorList>
            <person name="Zhang G.Q."/>
            <person name="Xu Q."/>
            <person name="Bian C."/>
            <person name="Tsai W.C."/>
            <person name="Yeh C.M."/>
            <person name="Liu K.W."/>
            <person name="Yoshida K."/>
            <person name="Zhang L.S."/>
            <person name="Chang S.B."/>
            <person name="Chen F."/>
            <person name="Shi Y."/>
            <person name="Su Y.Y."/>
            <person name="Zhang Y.Q."/>
            <person name="Chen L.J."/>
            <person name="Yin Y."/>
            <person name="Lin M."/>
            <person name="Huang H."/>
            <person name="Deng H."/>
            <person name="Wang Z.W."/>
            <person name="Zhu S.L."/>
            <person name="Zhao X."/>
            <person name="Deng C."/>
            <person name="Niu S.C."/>
            <person name="Huang J."/>
            <person name="Wang M."/>
            <person name="Liu G.H."/>
            <person name="Yang H.J."/>
            <person name="Xiao X.J."/>
            <person name="Hsiao Y.Y."/>
            <person name="Wu W.L."/>
            <person name="Chen Y.Y."/>
            <person name="Mitsuda N."/>
            <person name="Ohme-Takagi M."/>
            <person name="Luo Y.B."/>
            <person name="Van de Peer Y."/>
            <person name="Liu Z.J."/>
        </authorList>
    </citation>
    <scope>NUCLEOTIDE SEQUENCE [LARGE SCALE GENOMIC DNA]</scope>
    <source>
        <tissue evidence="2">The whole plant</tissue>
    </source>
</reference>
<evidence type="ECO:0000313" key="3">
    <source>
        <dbReference type="Proteomes" id="UP000233837"/>
    </source>
</evidence>
<dbReference type="Proteomes" id="UP000233837">
    <property type="component" value="Unassembled WGS sequence"/>
</dbReference>
<protein>
    <submittedName>
        <fullName evidence="2">Uncharacterized protein</fullName>
    </submittedName>
</protein>
<feature type="compositionally biased region" description="Polar residues" evidence="1">
    <location>
        <begin position="53"/>
        <end position="70"/>
    </location>
</feature>
<accession>A0A2I0X011</accession>
<proteinExistence type="predicted"/>
<organism evidence="2 3">
    <name type="scientific">Dendrobium catenatum</name>
    <dbReference type="NCBI Taxonomy" id="906689"/>
    <lineage>
        <taxon>Eukaryota</taxon>
        <taxon>Viridiplantae</taxon>
        <taxon>Streptophyta</taxon>
        <taxon>Embryophyta</taxon>
        <taxon>Tracheophyta</taxon>
        <taxon>Spermatophyta</taxon>
        <taxon>Magnoliopsida</taxon>
        <taxon>Liliopsida</taxon>
        <taxon>Asparagales</taxon>
        <taxon>Orchidaceae</taxon>
        <taxon>Epidendroideae</taxon>
        <taxon>Malaxideae</taxon>
        <taxon>Dendrobiinae</taxon>
        <taxon>Dendrobium</taxon>
    </lineage>
</organism>